<sequence>MSWWGPTTRGVSVMNTADSFRSGMQRLASGVSIVAASAADGGRYGMTATAVFSLSVEPPSLVVGVNRDTMLGGLLSEVREFSVNILGTGHLEVAEAFAGRISGTMGADRFGYGKWSEDATRPPLLQDAAAGFVCQVDAVLPRRTHLLIVGLVTEVRVAEDQVDPLVYFSRRFASVTEPSRQALNA</sequence>
<dbReference type="InterPro" id="IPR012349">
    <property type="entry name" value="Split_barrel_FMN-bd"/>
</dbReference>
<dbReference type="EMBL" id="JX042309">
    <property type="protein sequence ID" value="AFV71313.1"/>
    <property type="molecule type" value="Genomic_DNA"/>
</dbReference>
<dbReference type="Gene3D" id="2.30.110.10">
    <property type="entry name" value="Electron Transport, Fmn-binding Protein, Chain A"/>
    <property type="match status" value="1"/>
</dbReference>
<dbReference type="SUPFAM" id="SSF50475">
    <property type="entry name" value="FMN-binding split barrel"/>
    <property type="match status" value="1"/>
</dbReference>
<dbReference type="GO" id="GO:0010181">
    <property type="term" value="F:FMN binding"/>
    <property type="evidence" value="ECO:0007669"/>
    <property type="project" value="InterPro"/>
</dbReference>
<gene>
    <name evidence="3" type="primary">pyrE4</name>
</gene>
<reference evidence="3" key="1">
    <citation type="journal article" date="2012" name="Chem. Biol.">
        <title>Quartromicin biosynthesis: two alternative polyketide chains produced by one polyketide synthase assembly line.</title>
        <authorList>
            <person name="He H.Y."/>
            <person name="Pan H.X."/>
            <person name="Wu L.F."/>
            <person name="Zhang B.B."/>
            <person name="Chai H.B."/>
            <person name="Liu W."/>
            <person name="Tang G.L."/>
        </authorList>
    </citation>
    <scope>NUCLEOTIDE SEQUENCE</scope>
    <source>
        <strain evidence="3">NRRL 21084</strain>
    </source>
</reference>
<evidence type="ECO:0000313" key="3">
    <source>
        <dbReference type="EMBL" id="AFV71313.1"/>
    </source>
</evidence>
<evidence type="ECO:0000256" key="1">
    <source>
        <dbReference type="ARBA" id="ARBA00023002"/>
    </source>
</evidence>
<dbReference type="PANTHER" id="PTHR30466">
    <property type="entry name" value="FLAVIN REDUCTASE"/>
    <property type="match status" value="1"/>
</dbReference>
<dbReference type="AlphaFoldDB" id="K7QVV5"/>
<proteinExistence type="predicted"/>
<feature type="domain" description="Flavin reductase like" evidence="2">
    <location>
        <begin position="24"/>
        <end position="174"/>
    </location>
</feature>
<accession>K7QVV5</accession>
<dbReference type="SMART" id="SM00903">
    <property type="entry name" value="Flavin_Reduct"/>
    <property type="match status" value="1"/>
</dbReference>
<name>K7QVV5_STRRG</name>
<dbReference type="GO" id="GO:0042602">
    <property type="term" value="F:riboflavin reductase (NADPH) activity"/>
    <property type="evidence" value="ECO:0007669"/>
    <property type="project" value="TreeGrafter"/>
</dbReference>
<organism evidence="3">
    <name type="scientific">Streptomyces rugosporus</name>
    <dbReference type="NCBI Taxonomy" id="295838"/>
    <lineage>
        <taxon>Bacteria</taxon>
        <taxon>Bacillati</taxon>
        <taxon>Actinomycetota</taxon>
        <taxon>Actinomycetes</taxon>
        <taxon>Kitasatosporales</taxon>
        <taxon>Streptomycetaceae</taxon>
        <taxon>Streptomyces</taxon>
    </lineage>
</organism>
<evidence type="ECO:0000259" key="2">
    <source>
        <dbReference type="SMART" id="SM00903"/>
    </source>
</evidence>
<keyword evidence="1" id="KW-0560">Oxidoreductase</keyword>
<dbReference type="Pfam" id="PF01613">
    <property type="entry name" value="Flavin_Reduct"/>
    <property type="match status" value="1"/>
</dbReference>
<protein>
    <submittedName>
        <fullName evidence="3">PyrE4</fullName>
    </submittedName>
</protein>
<dbReference type="PANTHER" id="PTHR30466:SF1">
    <property type="entry name" value="FMN REDUCTASE (NADH) RUTF"/>
    <property type="match status" value="1"/>
</dbReference>
<dbReference type="InterPro" id="IPR002563">
    <property type="entry name" value="Flavin_Rdtase-like_dom"/>
</dbReference>
<reference evidence="3" key="2">
    <citation type="journal article" date="2012" name="J. Am. Chem. Soc.">
        <title>Insights into pyrroindomycin biosynthesis reveal a uniform paradigm for tetramate/tetronate formation.</title>
        <authorList>
            <person name="Wu Q."/>
            <person name="Wu Z."/>
            <person name="Qu X."/>
            <person name="Liu W."/>
        </authorList>
    </citation>
    <scope>NUCLEOTIDE SEQUENCE</scope>
    <source>
        <strain evidence="3">NRRL 21084</strain>
    </source>
</reference>
<dbReference type="InterPro" id="IPR050268">
    <property type="entry name" value="NADH-dep_flavin_reductase"/>
</dbReference>